<comment type="caution">
    <text evidence="1">The sequence shown here is derived from an EMBL/GenBank/DDBJ whole genome shotgun (WGS) entry which is preliminary data.</text>
</comment>
<dbReference type="RefSeq" id="WP_344975452.1">
    <property type="nucleotide sequence ID" value="NZ_BAABDD010000030.1"/>
</dbReference>
<dbReference type="PANTHER" id="PTHR43433:SF5">
    <property type="entry name" value="AB HYDROLASE-1 DOMAIN-CONTAINING PROTEIN"/>
    <property type="match status" value="1"/>
</dbReference>
<dbReference type="InterPro" id="IPR050471">
    <property type="entry name" value="AB_hydrolase"/>
</dbReference>
<name>A0ABP7GAP4_9ACTN</name>
<evidence type="ECO:0000313" key="2">
    <source>
        <dbReference type="Proteomes" id="UP001500908"/>
    </source>
</evidence>
<evidence type="ECO:0008006" key="3">
    <source>
        <dbReference type="Google" id="ProtNLM"/>
    </source>
</evidence>
<organism evidence="1 2">
    <name type="scientific">Salinactinospora qingdaonensis</name>
    <dbReference type="NCBI Taxonomy" id="702744"/>
    <lineage>
        <taxon>Bacteria</taxon>
        <taxon>Bacillati</taxon>
        <taxon>Actinomycetota</taxon>
        <taxon>Actinomycetes</taxon>
        <taxon>Streptosporangiales</taxon>
        <taxon>Nocardiopsidaceae</taxon>
        <taxon>Salinactinospora</taxon>
    </lineage>
</organism>
<dbReference type="SUPFAM" id="SSF53474">
    <property type="entry name" value="alpha/beta-Hydrolases"/>
    <property type="match status" value="1"/>
</dbReference>
<protein>
    <recommendedName>
        <fullName evidence="3">Pimeloyl-ACP methyl ester carboxylesterase</fullName>
    </recommendedName>
</protein>
<gene>
    <name evidence="1" type="ORF">GCM10022402_42750</name>
</gene>
<accession>A0ABP7GAP4</accession>
<dbReference type="EMBL" id="BAABDD010000030">
    <property type="protein sequence ID" value="GAA3760277.1"/>
    <property type="molecule type" value="Genomic_DNA"/>
</dbReference>
<sequence length="403" mass="42705">MAESPPTVDDETFDGADAVARLAADLAATAPLAGALETVPRVAPLGGNRVDGEAGDGFDALERLLTRLARELGLPPLRLVPEPQGLTAPELAISGRLALGALLEQEAGVVDTDDDHLSRAAARVARPCPRLAHSRDGSPIHCYEAGPTDAPAVVLVTACGMPVSLVRRWMAELGDRFRVLTWESRGLFAPDPGFDLRGHDVAAQAEDLYAVLDTFGVEAAHVMGLCGGAAVALAAAPSPRVRSLSLWHGDYELGDEAPKTEHQQDVQSLMVMAGERRERAANLHKILRRPNTLDKLRADMAHELIYPYATAELLHRYGRLNGAIMTTDCRPLLAGVHQPTLVVTSDADTTAHPAGSALVAERIPGARLRTPARGDHLSAFDAAPAAIALARAFMDEVGFEGGM</sequence>
<dbReference type="InterPro" id="IPR029058">
    <property type="entry name" value="AB_hydrolase_fold"/>
</dbReference>
<dbReference type="PANTHER" id="PTHR43433">
    <property type="entry name" value="HYDROLASE, ALPHA/BETA FOLD FAMILY PROTEIN"/>
    <property type="match status" value="1"/>
</dbReference>
<evidence type="ECO:0000313" key="1">
    <source>
        <dbReference type="EMBL" id="GAA3760277.1"/>
    </source>
</evidence>
<proteinExistence type="predicted"/>
<reference evidence="2" key="1">
    <citation type="journal article" date="2019" name="Int. J. Syst. Evol. Microbiol.">
        <title>The Global Catalogue of Microorganisms (GCM) 10K type strain sequencing project: providing services to taxonomists for standard genome sequencing and annotation.</title>
        <authorList>
            <consortium name="The Broad Institute Genomics Platform"/>
            <consortium name="The Broad Institute Genome Sequencing Center for Infectious Disease"/>
            <person name="Wu L."/>
            <person name="Ma J."/>
        </authorList>
    </citation>
    <scope>NUCLEOTIDE SEQUENCE [LARGE SCALE GENOMIC DNA]</scope>
    <source>
        <strain evidence="2">JCM 17137</strain>
    </source>
</reference>
<dbReference type="Gene3D" id="3.40.50.1820">
    <property type="entry name" value="alpha/beta hydrolase"/>
    <property type="match status" value="1"/>
</dbReference>
<dbReference type="Proteomes" id="UP001500908">
    <property type="component" value="Unassembled WGS sequence"/>
</dbReference>
<keyword evidence="2" id="KW-1185">Reference proteome</keyword>